<comment type="caution">
    <text evidence="1">The sequence shown here is derived from an EMBL/GenBank/DDBJ whole genome shotgun (WGS) entry which is preliminary data.</text>
</comment>
<dbReference type="Proteomes" id="UP000188879">
    <property type="component" value="Unassembled WGS sequence"/>
</dbReference>
<dbReference type="OrthoDB" id="9805070at2"/>
<organism evidence="1 2">
    <name type="scientific">Teichococcus deserti</name>
    <dbReference type="NCBI Taxonomy" id="1817963"/>
    <lineage>
        <taxon>Bacteria</taxon>
        <taxon>Pseudomonadati</taxon>
        <taxon>Pseudomonadota</taxon>
        <taxon>Alphaproteobacteria</taxon>
        <taxon>Acetobacterales</taxon>
        <taxon>Roseomonadaceae</taxon>
        <taxon>Roseomonas</taxon>
    </lineage>
</organism>
<accession>A0A1V2H799</accession>
<dbReference type="EMBL" id="MLCO01000018">
    <property type="protein sequence ID" value="ONG58581.1"/>
    <property type="molecule type" value="Genomic_DNA"/>
</dbReference>
<dbReference type="InterPro" id="IPR011055">
    <property type="entry name" value="Dup_hybrid_motif"/>
</dbReference>
<gene>
    <name evidence="1" type="ORF">BKE38_02765</name>
</gene>
<evidence type="ECO:0000313" key="2">
    <source>
        <dbReference type="Proteomes" id="UP000188879"/>
    </source>
</evidence>
<keyword evidence="2" id="KW-1185">Reference proteome</keyword>
<reference evidence="1 2" key="1">
    <citation type="submission" date="2016-10" db="EMBL/GenBank/DDBJ databases">
        <title>Draft Genome sequence of Roseomonas sp. strain M3.</title>
        <authorList>
            <person name="Subhash Y."/>
            <person name="Lee S."/>
        </authorList>
    </citation>
    <scope>NUCLEOTIDE SEQUENCE [LARGE SCALE GENOMIC DNA]</scope>
    <source>
        <strain evidence="1 2">M3</strain>
    </source>
</reference>
<dbReference type="AlphaFoldDB" id="A0A1V2H799"/>
<name>A0A1V2H799_9PROT</name>
<evidence type="ECO:0000313" key="1">
    <source>
        <dbReference type="EMBL" id="ONG58581.1"/>
    </source>
</evidence>
<dbReference type="CDD" id="cd12797">
    <property type="entry name" value="M23_peptidase"/>
    <property type="match status" value="1"/>
</dbReference>
<proteinExistence type="predicted"/>
<protein>
    <submittedName>
        <fullName evidence="1">Uncharacterized protein</fullName>
    </submittedName>
</protein>
<dbReference type="SUPFAM" id="SSF51261">
    <property type="entry name" value="Duplicated hybrid motif"/>
    <property type="match status" value="1"/>
</dbReference>
<dbReference type="RefSeq" id="WP_076955856.1">
    <property type="nucleotide sequence ID" value="NZ_MLCO01000018.1"/>
</dbReference>
<dbReference type="Gene3D" id="2.70.70.10">
    <property type="entry name" value="Glucose Permease (Domain IIA)"/>
    <property type="match status" value="1"/>
</dbReference>
<sequence>MALRNALLQPQTFGQPAADAEAALADDVLRLAALLAEDAAQGGPLPQILREALLSIEPHLRATLEPRLGAASARADGLISPLRDWIQRMATSVAAIEDDPTGIPARMRQMLRDLRALVDGLTLPKVRGLVDQLRALVQDELQLAPDQLLALLTAALDAALVKLATPAPGSTPEQRRRQRLLAAICTRLRLRLNGVVLPPLDLEPLARLAFDCLARAGLQDALAQIECALDAMEAATEVSGAVIAALRPTPQPVGAGVVPLESSANYAWYASWLLADQDLPLYGLSDLKDPRGLLTLLQEARTDLARALREALDPVLLSPLDAAGTDADPDRATQLLALAAVNQAMQTLVLIDKRGMLAQFPVLEPDALSAELRDLRDRYLADGSLLMFNRKVLDAAFPALFEGVADGAGAWIGKTAGGLLAWPRQQVFVSADRRFVLCDDKPLLAGDSVTWDQAAIFGAAVPGRLGFACNAISAGVCEGFAQILGTGSEAGKALWHLLQMQPGHQAQNAIAGGVEIAETLQQILFGRPTGAWFLEEGSGARGFGRWHDSAIGPKGLAVFAASFQGLHTAAPFGNCLKFWLTVVLTDIVRVAGPAKTTGMIRDVILDVITLVNHEVPADATKEPANRLKQDGLTGVADFAFGMLLQSLYRRDDYSIMLWGRAGAGANRERAMLGYWLLGSALTGIAAGSSGALLAQVTARRLDWRLWLESVGTSALKSFLLFWVLNYLLKENDTDGGRYRPGGGSFPGYPSKEKAPSPYLLPYSKDQSLFVIQANLGLFSHNYLSNANLTGGASATQQTYAYDFGHDFDAGIACARAGVVWSFVESIPDSDESDWNFIIIRHGTPDPVHDDAGAGPRVTYAVYGHLSTGGVTRAFGGTAPVQESMSAGNGTAVTQGQIIGLAGDTGMSFHNHLHMHVLADNGSGQPDTSIAIPFVFQDVEGDGVLRSRRWYKSGNG</sequence>